<sequence length="101" mass="11172">MNKTRRLSMLPCSSPGLLFHHSRYSIGQDGGIRHHGRMVSTEGDGIQKSNTNSEKRVRTDRESKLYTPPGILLEKLHVDPSKKRGGRQRGKNGSLMSGGSD</sequence>
<accession>A0A8X6K902</accession>
<comment type="caution">
    <text evidence="2">The sequence shown here is derived from an EMBL/GenBank/DDBJ whole genome shotgun (WGS) entry which is preliminary data.</text>
</comment>
<name>A0A8X6K902_TRICU</name>
<organism evidence="2 3">
    <name type="scientific">Trichonephila clavata</name>
    <name type="common">Joro spider</name>
    <name type="synonym">Nephila clavata</name>
    <dbReference type="NCBI Taxonomy" id="2740835"/>
    <lineage>
        <taxon>Eukaryota</taxon>
        <taxon>Metazoa</taxon>
        <taxon>Ecdysozoa</taxon>
        <taxon>Arthropoda</taxon>
        <taxon>Chelicerata</taxon>
        <taxon>Arachnida</taxon>
        <taxon>Araneae</taxon>
        <taxon>Araneomorphae</taxon>
        <taxon>Entelegynae</taxon>
        <taxon>Araneoidea</taxon>
        <taxon>Nephilidae</taxon>
        <taxon>Trichonephila</taxon>
    </lineage>
</organism>
<reference evidence="2" key="1">
    <citation type="submission" date="2020-07" db="EMBL/GenBank/DDBJ databases">
        <title>Multicomponent nature underlies the extraordinary mechanical properties of spider dragline silk.</title>
        <authorList>
            <person name="Kono N."/>
            <person name="Nakamura H."/>
            <person name="Mori M."/>
            <person name="Yoshida Y."/>
            <person name="Ohtoshi R."/>
            <person name="Malay A.D."/>
            <person name="Moran D.A.P."/>
            <person name="Tomita M."/>
            <person name="Numata K."/>
            <person name="Arakawa K."/>
        </authorList>
    </citation>
    <scope>NUCLEOTIDE SEQUENCE</scope>
</reference>
<dbReference type="AlphaFoldDB" id="A0A8X6K902"/>
<dbReference type="EMBL" id="BMAO01000753">
    <property type="protein sequence ID" value="GFQ68990.1"/>
    <property type="molecule type" value="Genomic_DNA"/>
</dbReference>
<feature type="region of interest" description="Disordered" evidence="1">
    <location>
        <begin position="30"/>
        <end position="101"/>
    </location>
</feature>
<gene>
    <name evidence="2" type="ORF">TNCT_642211</name>
</gene>
<proteinExistence type="predicted"/>
<evidence type="ECO:0000256" key="1">
    <source>
        <dbReference type="SAM" id="MobiDB-lite"/>
    </source>
</evidence>
<protein>
    <submittedName>
        <fullName evidence="2">Uncharacterized protein</fullName>
    </submittedName>
</protein>
<evidence type="ECO:0000313" key="3">
    <source>
        <dbReference type="Proteomes" id="UP000887116"/>
    </source>
</evidence>
<dbReference type="Proteomes" id="UP000887116">
    <property type="component" value="Unassembled WGS sequence"/>
</dbReference>
<keyword evidence="3" id="KW-1185">Reference proteome</keyword>
<feature type="compositionally biased region" description="Basic and acidic residues" evidence="1">
    <location>
        <begin position="53"/>
        <end position="64"/>
    </location>
</feature>
<evidence type="ECO:0000313" key="2">
    <source>
        <dbReference type="EMBL" id="GFQ68990.1"/>
    </source>
</evidence>